<evidence type="ECO:0000313" key="2">
    <source>
        <dbReference type="EMBL" id="KAH7094909.1"/>
    </source>
</evidence>
<organism evidence="2 3">
    <name type="scientific">Paraphoma chrysanthemicola</name>
    <dbReference type="NCBI Taxonomy" id="798071"/>
    <lineage>
        <taxon>Eukaryota</taxon>
        <taxon>Fungi</taxon>
        <taxon>Dikarya</taxon>
        <taxon>Ascomycota</taxon>
        <taxon>Pezizomycotina</taxon>
        <taxon>Dothideomycetes</taxon>
        <taxon>Pleosporomycetidae</taxon>
        <taxon>Pleosporales</taxon>
        <taxon>Pleosporineae</taxon>
        <taxon>Phaeosphaeriaceae</taxon>
        <taxon>Paraphoma</taxon>
    </lineage>
</organism>
<dbReference type="OrthoDB" id="3758190at2759"/>
<reference evidence="2" key="1">
    <citation type="journal article" date="2021" name="Nat. Commun.">
        <title>Genetic determinants of endophytism in the Arabidopsis root mycobiome.</title>
        <authorList>
            <person name="Mesny F."/>
            <person name="Miyauchi S."/>
            <person name="Thiergart T."/>
            <person name="Pickel B."/>
            <person name="Atanasova L."/>
            <person name="Karlsson M."/>
            <person name="Huettel B."/>
            <person name="Barry K.W."/>
            <person name="Haridas S."/>
            <person name="Chen C."/>
            <person name="Bauer D."/>
            <person name="Andreopoulos W."/>
            <person name="Pangilinan J."/>
            <person name="LaButti K."/>
            <person name="Riley R."/>
            <person name="Lipzen A."/>
            <person name="Clum A."/>
            <person name="Drula E."/>
            <person name="Henrissat B."/>
            <person name="Kohler A."/>
            <person name="Grigoriev I.V."/>
            <person name="Martin F.M."/>
            <person name="Hacquard S."/>
        </authorList>
    </citation>
    <scope>NUCLEOTIDE SEQUENCE</scope>
    <source>
        <strain evidence="2">MPI-SDFR-AT-0120</strain>
    </source>
</reference>
<name>A0A8K0RI55_9PLEO</name>
<evidence type="ECO:0000259" key="1">
    <source>
        <dbReference type="Pfam" id="PF12770"/>
    </source>
</evidence>
<keyword evidence="3" id="KW-1185">Reference proteome</keyword>
<protein>
    <submittedName>
        <fullName evidence="2">CHAT domain-containing protein</fullName>
    </submittedName>
</protein>
<dbReference type="Pfam" id="PF12770">
    <property type="entry name" value="CHAT"/>
    <property type="match status" value="1"/>
</dbReference>
<dbReference type="AlphaFoldDB" id="A0A8K0RI55"/>
<sequence length="1259" mass="141126">MAVSKDEITRTCQSIVELRKLGRYRQAHSSILALRKELRHVPAVAIEITSLYLVQGHYIRAWDSCQIPESAIFTDGDPTQAFTRHIFDVDCVALALIRAYAGISRFSETTTAMQVARRVYDVWMADKFLEFLPISNGLIAAEEEKTHRETISHLCTALHLGHEDESNVANNDVKVPQSRILLEMYYHRIQVTAAEQTFLEESEVKRTAASRMKVLADWLIAQSRLHEARYIVYFCTGLLNNVAHDQALLETLLENIKGKVNLAYEEANTRLDIAKCIMQINDGKVTKEAQAHIQASQDLFKALNHEFGLLDLMDMQINGIRKSLTPDDLLSWKLDAAEQYFVKECHQQGIKCLLFSIPVTTDMGKIREMTQKLIEQVQKEISIVGGAALEQLLFVQTVSQTVTRAPEYGYARQCIEDYICRLPSGISPTMEGNLYHTMMLAYVNLGNLQKAQEWAERAFLVFRRGESYINISDAANYIGYVQYLQGLEHSSGSVVSLIHHSNALNILQGWADIDRLAGNHNGEISKSLLLARLYSRMELWIQCDRWLSRAKERADRNDIPLDNGEDLLLSQAIRQEKLDEAVELSLQFVERSKALPSSPKFVLGQEYLRAATTFHCRFLHRNNTEGKKPGADFKSICNDLFEAAKLASKALDCYKSSGGTEMVVSAVNYLYSLVKDWSVTTSGDGLLEAWLTEAHFAEDLCDSIRRSSLSIDRIDSLFEKRGVVSNTQLQQLYANAINACLILGKDSEGWLWLQRGKARALSDVFGIRATIPERLLVQIRADADAQALYDRERESSAEIAKALPQDYVSSRQKAETVRGEMRKHPLLAQLLNIREGSWNVQFEESELRLALQMTGRDAKSIKYINWFVPTAAANDPAIVLFVRALDGNTISKKLSITTGSIESWIKRVLEYPPEAEPPLKRNDGNSRLRELNPLIQDLEDLTDEEDILVICPSGPLTRLPLHAIRFRPSNQAVIQRHPVLYSSSAAMFRHCQMRAAAEGTKETLPPENPTMLAVYNEDTDEGRFETQAIYEHAANLRDKFGFKVLEGSAVTKSNFEDSCSQSRSVLYHGHAHFDKLDVLQSGLVLSPDPTSDFTLPSTNSPVIHSTPSSSTIPILPPTSHYLTVSDAFDLDFSRTSPRITLIACDSSTQHVAVGDEPLGFIPALLFAGATSVLGTLWPVESATAREFTEEFYRQCEDQTEKQRTTGQGKVVLDLAAALRETVCKLLAKGRPADWAGYVLYGAWFHVVGEQDSVNCKSGA</sequence>
<gene>
    <name evidence="2" type="ORF">FB567DRAFT_511304</name>
</gene>
<dbReference type="InterPro" id="IPR024983">
    <property type="entry name" value="CHAT_dom"/>
</dbReference>
<proteinExistence type="predicted"/>
<feature type="domain" description="CHAT" evidence="1">
    <location>
        <begin position="933"/>
        <end position="1242"/>
    </location>
</feature>
<evidence type="ECO:0000313" key="3">
    <source>
        <dbReference type="Proteomes" id="UP000813461"/>
    </source>
</evidence>
<accession>A0A8K0RI55</accession>
<dbReference type="EMBL" id="JAGMVJ010000001">
    <property type="protein sequence ID" value="KAH7094909.1"/>
    <property type="molecule type" value="Genomic_DNA"/>
</dbReference>
<comment type="caution">
    <text evidence="2">The sequence shown here is derived from an EMBL/GenBank/DDBJ whole genome shotgun (WGS) entry which is preliminary data.</text>
</comment>
<dbReference type="Proteomes" id="UP000813461">
    <property type="component" value="Unassembled WGS sequence"/>
</dbReference>